<dbReference type="PROSITE" id="PS50004">
    <property type="entry name" value="C2"/>
    <property type="match status" value="1"/>
</dbReference>
<dbReference type="AlphaFoldDB" id="A0A9P1BLP4"/>
<feature type="transmembrane region" description="Helical" evidence="1">
    <location>
        <begin position="268"/>
        <end position="291"/>
    </location>
</feature>
<name>A0A9P1BLP4_9DINO</name>
<dbReference type="SUPFAM" id="SSF49562">
    <property type="entry name" value="C2 domain (Calcium/lipid-binding domain, CaLB)"/>
    <property type="match status" value="1"/>
</dbReference>
<dbReference type="EMBL" id="CAMXCT020000151">
    <property type="protein sequence ID" value="CAL1128068.1"/>
    <property type="molecule type" value="Genomic_DNA"/>
</dbReference>
<feature type="transmembrane region" description="Helical" evidence="1">
    <location>
        <begin position="234"/>
        <end position="256"/>
    </location>
</feature>
<feature type="domain" description="C2" evidence="2">
    <location>
        <begin position="379"/>
        <end position="465"/>
    </location>
</feature>
<dbReference type="Pfam" id="PF00168">
    <property type="entry name" value="C2"/>
    <property type="match status" value="1"/>
</dbReference>
<evidence type="ECO:0000259" key="2">
    <source>
        <dbReference type="PROSITE" id="PS50004"/>
    </source>
</evidence>
<evidence type="ECO:0000256" key="1">
    <source>
        <dbReference type="SAM" id="Phobius"/>
    </source>
</evidence>
<reference evidence="4" key="2">
    <citation type="submission" date="2024-04" db="EMBL/GenBank/DDBJ databases">
        <authorList>
            <person name="Chen Y."/>
            <person name="Shah S."/>
            <person name="Dougan E. K."/>
            <person name="Thang M."/>
            <person name="Chan C."/>
        </authorList>
    </citation>
    <scope>NUCLEOTIDE SEQUENCE [LARGE SCALE GENOMIC DNA]</scope>
</reference>
<sequence length="465" mass="52313">MPVFSTEKSMESIAYLNEAFNVSRPKQRGKDLGGFQADGPGGSDKLQETILCQNTLREVALQHQVHPSFMVGHIWGPEGWVQGSLAMTKSKKLKSLQVELEEGLPQAFLKAHSSRMHRACSACVAAHPVCELWQWDLHITSAKRAKIIADCILGSLAFVALFFSVDGTAVAARSPENCPVQQGTFLWYTFVAIVSILLNLIPRGLIMYIAYRGFVQESTMHRKWQLRLLHFKDACFWTLGVLVSSIQLLVIIAFLANLSEVDEWKWLISFAVVLVRKMLLVPLLACLFASLGTEIAAWSQPSIVSQPPKKLGLDMDLLEGKAVLEMEEEGELTETWTQKVEELAQRGITIRQLLDFYASLGTLMPHFDPDRSTTHDVVRQAIIPNSLHYRNWRTFMVVVHQASDLAAMDFFNSDPYCIVRCVSSMPKPWKGGGRSATIKQTRHPKWEEAFLLYEVVQDESLHLSV</sequence>
<dbReference type="InterPro" id="IPR035892">
    <property type="entry name" value="C2_domain_sf"/>
</dbReference>
<evidence type="ECO:0000313" key="4">
    <source>
        <dbReference type="EMBL" id="CAL1128068.1"/>
    </source>
</evidence>
<evidence type="ECO:0000313" key="3">
    <source>
        <dbReference type="EMBL" id="CAI3974693.1"/>
    </source>
</evidence>
<dbReference type="Gene3D" id="2.60.40.150">
    <property type="entry name" value="C2 domain"/>
    <property type="match status" value="1"/>
</dbReference>
<keyword evidence="6" id="KW-1185">Reference proteome</keyword>
<dbReference type="CDD" id="cd00030">
    <property type="entry name" value="C2"/>
    <property type="match status" value="1"/>
</dbReference>
<feature type="transmembrane region" description="Helical" evidence="1">
    <location>
        <begin position="185"/>
        <end position="214"/>
    </location>
</feature>
<accession>A0A9P1BLP4</accession>
<organism evidence="3">
    <name type="scientific">Cladocopium goreaui</name>
    <dbReference type="NCBI Taxonomy" id="2562237"/>
    <lineage>
        <taxon>Eukaryota</taxon>
        <taxon>Sar</taxon>
        <taxon>Alveolata</taxon>
        <taxon>Dinophyceae</taxon>
        <taxon>Suessiales</taxon>
        <taxon>Symbiodiniaceae</taxon>
        <taxon>Cladocopium</taxon>
    </lineage>
</organism>
<dbReference type="InterPro" id="IPR000008">
    <property type="entry name" value="C2_dom"/>
</dbReference>
<gene>
    <name evidence="3" type="ORF">C1SCF055_LOCUS3078</name>
</gene>
<keyword evidence="1" id="KW-0472">Membrane</keyword>
<dbReference type="EMBL" id="CAMXCT030000151">
    <property type="protein sequence ID" value="CAL4762005.1"/>
    <property type="molecule type" value="Genomic_DNA"/>
</dbReference>
<dbReference type="EMBL" id="CAMXCT010000151">
    <property type="protein sequence ID" value="CAI3974693.1"/>
    <property type="molecule type" value="Genomic_DNA"/>
</dbReference>
<keyword evidence="1" id="KW-1133">Transmembrane helix</keyword>
<evidence type="ECO:0000313" key="6">
    <source>
        <dbReference type="Proteomes" id="UP001152797"/>
    </source>
</evidence>
<comment type="caution">
    <text evidence="3">The sequence shown here is derived from an EMBL/GenBank/DDBJ whole genome shotgun (WGS) entry which is preliminary data.</text>
</comment>
<feature type="transmembrane region" description="Helical" evidence="1">
    <location>
        <begin position="147"/>
        <end position="165"/>
    </location>
</feature>
<dbReference type="Proteomes" id="UP001152797">
    <property type="component" value="Unassembled WGS sequence"/>
</dbReference>
<dbReference type="OrthoDB" id="410614at2759"/>
<proteinExistence type="predicted"/>
<keyword evidence="1" id="KW-0812">Transmembrane</keyword>
<evidence type="ECO:0000313" key="5">
    <source>
        <dbReference type="EMBL" id="CAL4762005.1"/>
    </source>
</evidence>
<protein>
    <submittedName>
        <fullName evidence="5">Synaptotagmin-4</fullName>
    </submittedName>
</protein>
<reference evidence="3" key="1">
    <citation type="submission" date="2022-10" db="EMBL/GenBank/DDBJ databases">
        <authorList>
            <person name="Chen Y."/>
            <person name="Dougan E. K."/>
            <person name="Chan C."/>
            <person name="Rhodes N."/>
            <person name="Thang M."/>
        </authorList>
    </citation>
    <scope>NUCLEOTIDE SEQUENCE</scope>
</reference>